<gene>
    <name evidence="1" type="ORF">EZS28_052832</name>
</gene>
<dbReference type="Proteomes" id="UP000324800">
    <property type="component" value="Unassembled WGS sequence"/>
</dbReference>
<dbReference type="EMBL" id="SNRW01041507">
    <property type="protein sequence ID" value="KAA6336960.1"/>
    <property type="molecule type" value="Genomic_DNA"/>
</dbReference>
<proteinExistence type="predicted"/>
<dbReference type="AlphaFoldDB" id="A0A5J4RV01"/>
<reference evidence="1 2" key="1">
    <citation type="submission" date="2019-03" db="EMBL/GenBank/DDBJ databases">
        <title>Single cell metagenomics reveals metabolic interactions within the superorganism composed of flagellate Streblomastix strix and complex community of Bacteroidetes bacteria on its surface.</title>
        <authorList>
            <person name="Treitli S.C."/>
            <person name="Kolisko M."/>
            <person name="Husnik F."/>
            <person name="Keeling P."/>
            <person name="Hampl V."/>
        </authorList>
    </citation>
    <scope>NUCLEOTIDE SEQUENCE [LARGE SCALE GENOMIC DNA]</scope>
    <source>
        <strain evidence="1">ST1C</strain>
    </source>
</reference>
<comment type="caution">
    <text evidence="1">The sequence shown here is derived from an EMBL/GenBank/DDBJ whole genome shotgun (WGS) entry which is preliminary data.</text>
</comment>
<accession>A0A5J4RV01</accession>
<evidence type="ECO:0000313" key="2">
    <source>
        <dbReference type="Proteomes" id="UP000324800"/>
    </source>
</evidence>
<organism evidence="1 2">
    <name type="scientific">Streblomastix strix</name>
    <dbReference type="NCBI Taxonomy" id="222440"/>
    <lineage>
        <taxon>Eukaryota</taxon>
        <taxon>Metamonada</taxon>
        <taxon>Preaxostyla</taxon>
        <taxon>Oxymonadida</taxon>
        <taxon>Streblomastigidae</taxon>
        <taxon>Streblomastix</taxon>
    </lineage>
</organism>
<evidence type="ECO:0000313" key="1">
    <source>
        <dbReference type="EMBL" id="KAA6336960.1"/>
    </source>
</evidence>
<sequence>MKVKVKARESLNKQKKEKEILINENFIELKAQIMKKDQSDVIHKYVEVWMEQSMNVNEKIQLEKKKDHEGMNIFVLTLSLLFD</sequence>
<name>A0A5J4RV01_9EUKA</name>
<protein>
    <submittedName>
        <fullName evidence="1">Uncharacterized protein</fullName>
    </submittedName>
</protein>